<gene>
    <name evidence="1" type="ORF">ADH66_08010</name>
    <name evidence="2" type="ORF">I5Q82_18050</name>
</gene>
<keyword evidence="3" id="KW-1185">Reference proteome</keyword>
<evidence type="ECO:0000313" key="2">
    <source>
        <dbReference type="EMBL" id="QQR29884.1"/>
    </source>
</evidence>
<reference evidence="1" key="1">
    <citation type="journal article" date="2017" name="Genome Announc.">
        <title>High-Quality Whole-Genome Sequences of the Oligo-Mouse-Microbiota Bacterial Community.</title>
        <authorList>
            <person name="Garzetti D."/>
            <person name="Brugiroux S."/>
            <person name="Bunk B."/>
            <person name="Pukall R."/>
            <person name="McCoy K.D."/>
            <person name="Macpherson A.J."/>
            <person name="Stecher B."/>
        </authorList>
    </citation>
    <scope>NUCLEOTIDE SEQUENCE</scope>
    <source>
        <strain evidence="1">KB18</strain>
    </source>
</reference>
<dbReference type="Proteomes" id="UP000596035">
    <property type="component" value="Chromosome"/>
</dbReference>
<evidence type="ECO:0000313" key="3">
    <source>
        <dbReference type="Proteomes" id="UP000196710"/>
    </source>
</evidence>
<dbReference type="EMBL" id="CP021422">
    <property type="protein sequence ID" value="ASB40606.1"/>
    <property type="molecule type" value="Genomic_DNA"/>
</dbReference>
<dbReference type="KEGG" id="amur:ADH66_08010"/>
<dbReference type="EMBL" id="CP065321">
    <property type="protein sequence ID" value="QQR29884.1"/>
    <property type="molecule type" value="Genomic_DNA"/>
</dbReference>
<reference evidence="2 4" key="3">
    <citation type="submission" date="2020-11" db="EMBL/GenBank/DDBJ databases">
        <title>Closed and high quality bacterial genomes of the OMM12 community.</title>
        <authorList>
            <person name="Marbouty M."/>
            <person name="Lamy-Besnier Q."/>
            <person name="Debarbieux L."/>
            <person name="Koszul R."/>
        </authorList>
    </citation>
    <scope>NUCLEOTIDE SEQUENCE [LARGE SCALE GENOMIC DNA]</scope>
    <source>
        <strain evidence="2 4">KB18</strain>
    </source>
</reference>
<dbReference type="RefSeq" id="WP_066533698.1">
    <property type="nucleotide sequence ID" value="NZ_CAPVCI010000016.1"/>
</dbReference>
<reference evidence="3" key="2">
    <citation type="submission" date="2017-05" db="EMBL/GenBank/DDBJ databases">
        <title>Improved OligoMM genomes.</title>
        <authorList>
            <person name="Garzetti D."/>
        </authorList>
    </citation>
    <scope>NUCLEOTIDE SEQUENCE [LARGE SCALE GENOMIC DNA]</scope>
    <source>
        <strain evidence="3">KB18</strain>
    </source>
</reference>
<proteinExistence type="predicted"/>
<accession>A0A1Z2XQA9</accession>
<sequence length="178" mass="20741">MPTKKYIRFIDSSYNTLFHLPDGGRIRITRPNGEQIERVCRFLDECHTQVGNNVYHICEFAERMEGIGAKYTPLDYIRELEFYRKFYFTKDSTAKGPPYFIIDEISAHGFAFAPKGAAKGRKYCIFEILQIGPNRRQIGNVILWGSSLRDIHPREWGFDMEKIRAVTQKPKTKNGPDR</sequence>
<evidence type="ECO:0000313" key="1">
    <source>
        <dbReference type="EMBL" id="ASB40606.1"/>
    </source>
</evidence>
<dbReference type="Proteomes" id="UP000196710">
    <property type="component" value="Chromosome"/>
</dbReference>
<protein>
    <submittedName>
        <fullName evidence="2">Uncharacterized protein</fullName>
    </submittedName>
</protein>
<name>A0A1Z2XQA9_9FIRM</name>
<organism evidence="2 4">
    <name type="scientific">Acutalibacter muris</name>
    <dbReference type="NCBI Taxonomy" id="1796620"/>
    <lineage>
        <taxon>Bacteria</taxon>
        <taxon>Bacillati</taxon>
        <taxon>Bacillota</taxon>
        <taxon>Clostridia</taxon>
        <taxon>Eubacteriales</taxon>
        <taxon>Acutalibacteraceae</taxon>
        <taxon>Acutalibacter</taxon>
    </lineage>
</organism>
<dbReference type="AlphaFoldDB" id="A0A1Z2XQA9"/>
<evidence type="ECO:0000313" key="4">
    <source>
        <dbReference type="Proteomes" id="UP000596035"/>
    </source>
</evidence>